<sequence length="622" mass="70909">MPITGIDLERQEEVEEVIFLAEKPKELPGRRRRLSSCTLDDDQNVGGDESIDLTLDAPVFGFLRQEELPLERIRIRNTTVKASSFIQVRRFCSGKYHVDYVLVKAVIRCQLTNTIKIRGTPFIRARSACAKLPKKKNELSMLIYLDEGKSEEYVDIAPADIIQLCYLIVTNAVYPKFNGRIFNPHYPREGDHPWKHHKKQTEEALIHIHSTEAQTQFKVFDEVLRNRWRGNTTRGGSWLPSAPNDSIDLESNATDTKVRSRGQKYTMFDSCSGAGGVSRGALMAGFKVQYAIDKAPEVWNTYQTNFPNTELFRMPLDQLLLDPQIGHMRVDVLHFSPPCQFFSPAHTHASVHDDENIFALYGCNQLLRKLRPRIITVEQTFGLAHDRHEEHFHAFIQDFTQHNYSIRWKIVKLCTWGAAQDRKRLILIAAAPGERLPPFPAPTHGNGDGLMPYNTIGKVLRGIRPGDDLHDLDNVHYYNPERPTYDPERLAGTITTGEGDLYYPDGSRKLTLRELASMQGFPKSHRFLGNMTSIKRQIGNAFPPTAVRVLYKHIETWLLKEDGMISDDSLDSIVIEDDTEASTRAGEPADYQGRPFEMMEVDMVQRSSQGLWQAEDMVIDLT</sequence>
<dbReference type="GO" id="GO:0005634">
    <property type="term" value="C:nucleus"/>
    <property type="evidence" value="ECO:0007669"/>
    <property type="project" value="TreeGrafter"/>
</dbReference>
<comment type="caution">
    <text evidence="6">The sequence shown here is derived from an EMBL/GenBank/DDBJ whole genome shotgun (WGS) entry which is preliminary data.</text>
</comment>
<dbReference type="STRING" id="2594813.A0A395N3S9"/>
<comment type="similarity">
    <text evidence="5">Belongs to the class I-like SAM-binding methyltransferase superfamily. C5-methyltransferase family.</text>
</comment>
<dbReference type="EC" id="2.1.1.37" evidence="1"/>
<evidence type="ECO:0000256" key="1">
    <source>
        <dbReference type="ARBA" id="ARBA00011975"/>
    </source>
</evidence>
<feature type="active site" evidence="5">
    <location>
        <position position="339"/>
    </location>
</feature>
<evidence type="ECO:0000256" key="3">
    <source>
        <dbReference type="ARBA" id="ARBA00022679"/>
    </source>
</evidence>
<keyword evidence="2 5" id="KW-0489">Methyltransferase</keyword>
<evidence type="ECO:0000313" key="7">
    <source>
        <dbReference type="Proteomes" id="UP000265631"/>
    </source>
</evidence>
<dbReference type="InterPro" id="IPR001525">
    <property type="entry name" value="C5_MeTfrase"/>
</dbReference>
<evidence type="ECO:0000256" key="4">
    <source>
        <dbReference type="ARBA" id="ARBA00022691"/>
    </source>
</evidence>
<reference evidence="6 7" key="1">
    <citation type="journal article" date="2018" name="PLoS Pathog.">
        <title>Evolution of structural diversity of trichothecenes, a family of toxins produced by plant pathogenic and entomopathogenic fungi.</title>
        <authorList>
            <person name="Proctor R.H."/>
            <person name="McCormick S.P."/>
            <person name="Kim H.S."/>
            <person name="Cardoza R.E."/>
            <person name="Stanley A.M."/>
            <person name="Lindo L."/>
            <person name="Kelly A."/>
            <person name="Brown D.W."/>
            <person name="Lee T."/>
            <person name="Vaughan M.M."/>
            <person name="Alexander N.J."/>
            <person name="Busman M."/>
            <person name="Gutierrez S."/>
        </authorList>
    </citation>
    <scope>NUCLEOTIDE SEQUENCE [LARGE SCALE GENOMIC DNA]</scope>
    <source>
        <strain evidence="6 7">NRRL 13405</strain>
    </source>
</reference>
<dbReference type="InterPro" id="IPR029063">
    <property type="entry name" value="SAM-dependent_MTases_sf"/>
</dbReference>
<name>A0A395N3S9_9HYPO</name>
<organism evidence="6 7">
    <name type="scientific">Fusarium flagelliforme</name>
    <dbReference type="NCBI Taxonomy" id="2675880"/>
    <lineage>
        <taxon>Eukaryota</taxon>
        <taxon>Fungi</taxon>
        <taxon>Dikarya</taxon>
        <taxon>Ascomycota</taxon>
        <taxon>Pezizomycotina</taxon>
        <taxon>Sordariomycetes</taxon>
        <taxon>Hypocreomycetidae</taxon>
        <taxon>Hypocreales</taxon>
        <taxon>Nectriaceae</taxon>
        <taxon>Fusarium</taxon>
        <taxon>Fusarium incarnatum-equiseti species complex</taxon>
    </lineage>
</organism>
<dbReference type="InterPro" id="IPR050390">
    <property type="entry name" value="C5-Methyltransferase"/>
</dbReference>
<dbReference type="PANTHER" id="PTHR10629">
    <property type="entry name" value="CYTOSINE-SPECIFIC METHYLTRANSFERASE"/>
    <property type="match status" value="1"/>
</dbReference>
<dbReference type="Proteomes" id="UP000265631">
    <property type="component" value="Unassembled WGS sequence"/>
</dbReference>
<gene>
    <name evidence="6" type="ORF">FIE12Z_1139</name>
</gene>
<keyword evidence="7" id="KW-1185">Reference proteome</keyword>
<accession>A0A395N3S9</accession>
<evidence type="ECO:0000256" key="5">
    <source>
        <dbReference type="PROSITE-ProRule" id="PRU01016"/>
    </source>
</evidence>
<protein>
    <recommendedName>
        <fullName evidence="1">DNA (cytosine-5-)-methyltransferase</fullName>
        <ecNumber evidence="1">2.1.1.37</ecNumber>
    </recommendedName>
</protein>
<dbReference type="PROSITE" id="PS51679">
    <property type="entry name" value="SAM_MT_C5"/>
    <property type="match status" value="1"/>
</dbReference>
<dbReference type="Gene3D" id="3.90.120.10">
    <property type="entry name" value="DNA Methylase, subunit A, domain 2"/>
    <property type="match status" value="1"/>
</dbReference>
<dbReference type="GO" id="GO:0032259">
    <property type="term" value="P:methylation"/>
    <property type="evidence" value="ECO:0007669"/>
    <property type="project" value="UniProtKB-KW"/>
</dbReference>
<dbReference type="EMBL" id="PXXK01000024">
    <property type="protein sequence ID" value="RFN54590.1"/>
    <property type="molecule type" value="Genomic_DNA"/>
</dbReference>
<dbReference type="SUPFAM" id="SSF53335">
    <property type="entry name" value="S-adenosyl-L-methionine-dependent methyltransferases"/>
    <property type="match status" value="1"/>
</dbReference>
<dbReference type="Pfam" id="PF00145">
    <property type="entry name" value="DNA_methylase"/>
    <property type="match status" value="2"/>
</dbReference>
<keyword evidence="3 5" id="KW-0808">Transferase</keyword>
<evidence type="ECO:0000313" key="6">
    <source>
        <dbReference type="EMBL" id="RFN54590.1"/>
    </source>
</evidence>
<dbReference type="GO" id="GO:0003886">
    <property type="term" value="F:DNA (cytosine-5-)-methyltransferase activity"/>
    <property type="evidence" value="ECO:0007669"/>
    <property type="project" value="UniProtKB-EC"/>
</dbReference>
<dbReference type="Gene3D" id="3.40.50.150">
    <property type="entry name" value="Vaccinia Virus protein VP39"/>
    <property type="match status" value="1"/>
</dbReference>
<dbReference type="PANTHER" id="PTHR10629:SF52">
    <property type="entry name" value="DNA (CYTOSINE-5)-METHYLTRANSFERASE 1"/>
    <property type="match status" value="1"/>
</dbReference>
<dbReference type="AlphaFoldDB" id="A0A395N3S9"/>
<keyword evidence="4 5" id="KW-0949">S-adenosyl-L-methionine</keyword>
<dbReference type="GO" id="GO:0044027">
    <property type="term" value="P:negative regulation of gene expression via chromosomal CpG island methylation"/>
    <property type="evidence" value="ECO:0007669"/>
    <property type="project" value="TreeGrafter"/>
</dbReference>
<proteinExistence type="inferred from homology"/>
<dbReference type="GO" id="GO:0003677">
    <property type="term" value="F:DNA binding"/>
    <property type="evidence" value="ECO:0007669"/>
    <property type="project" value="TreeGrafter"/>
</dbReference>
<evidence type="ECO:0000256" key="2">
    <source>
        <dbReference type="ARBA" id="ARBA00022603"/>
    </source>
</evidence>